<dbReference type="Proteomes" id="UP000195667">
    <property type="component" value="Unassembled WGS sequence"/>
</dbReference>
<evidence type="ECO:0000256" key="1">
    <source>
        <dbReference type="SAM" id="Coils"/>
    </source>
</evidence>
<feature type="signal peptide" evidence="2">
    <location>
        <begin position="1"/>
        <end position="18"/>
    </location>
</feature>
<keyword evidence="2" id="KW-0732">Signal</keyword>
<protein>
    <recommendedName>
        <fullName evidence="3">DUF4124 domain-containing protein</fullName>
    </recommendedName>
</protein>
<sequence>MKFALLLLGSFLSSYACAGVYKCTDANGKTAYRETPCAAGNSNIQLNVKTGSAVDLDTLKHQQNNQEQQQQAVIDQQKLAQQQLTQKKEKLKQEAIDESAKNQFLIKSNPQKYSAFAIPPYKYEQLPALIKPYQDRLPDIERMRRLAAEKALASNECVRVEAAELNIKSTKDALVFLVDCSTAKRFYMTEQQLTQ</sequence>
<evidence type="ECO:0000313" key="5">
    <source>
        <dbReference type="Proteomes" id="UP000195667"/>
    </source>
</evidence>
<evidence type="ECO:0000313" key="4">
    <source>
        <dbReference type="EMBL" id="SJM95689.1"/>
    </source>
</evidence>
<feature type="coiled-coil region" evidence="1">
    <location>
        <begin position="74"/>
        <end position="101"/>
    </location>
</feature>
<evidence type="ECO:0000256" key="2">
    <source>
        <dbReference type="SAM" id="SignalP"/>
    </source>
</evidence>
<accession>A0A1R4HHJ7</accession>
<dbReference type="InterPro" id="IPR025392">
    <property type="entry name" value="DUF4124"/>
</dbReference>
<dbReference type="RefSeq" id="WP_087144896.1">
    <property type="nucleotide sequence ID" value="NZ_FUKI01000156.1"/>
</dbReference>
<dbReference type="EMBL" id="FUKI01000156">
    <property type="protein sequence ID" value="SJM95689.1"/>
    <property type="molecule type" value="Genomic_DNA"/>
</dbReference>
<gene>
    <name evidence="4" type="ORF">CRENPOLYSF1_770026</name>
</gene>
<dbReference type="Pfam" id="PF13511">
    <property type="entry name" value="DUF4124"/>
    <property type="match status" value="1"/>
</dbReference>
<dbReference type="AlphaFoldDB" id="A0A1R4HHJ7"/>
<name>A0A1R4HHJ7_9GAMM</name>
<evidence type="ECO:0000259" key="3">
    <source>
        <dbReference type="Pfam" id="PF13511"/>
    </source>
</evidence>
<keyword evidence="5" id="KW-1185">Reference proteome</keyword>
<organism evidence="4 5">
    <name type="scientific">Crenothrix polyspora</name>
    <dbReference type="NCBI Taxonomy" id="360316"/>
    <lineage>
        <taxon>Bacteria</taxon>
        <taxon>Pseudomonadati</taxon>
        <taxon>Pseudomonadota</taxon>
        <taxon>Gammaproteobacteria</taxon>
        <taxon>Methylococcales</taxon>
        <taxon>Crenotrichaceae</taxon>
        <taxon>Crenothrix</taxon>
    </lineage>
</organism>
<proteinExistence type="predicted"/>
<dbReference type="OrthoDB" id="5573178at2"/>
<keyword evidence="1" id="KW-0175">Coiled coil</keyword>
<feature type="domain" description="DUF4124" evidence="3">
    <location>
        <begin position="11"/>
        <end position="54"/>
    </location>
</feature>
<dbReference type="PROSITE" id="PS51257">
    <property type="entry name" value="PROKAR_LIPOPROTEIN"/>
    <property type="match status" value="1"/>
</dbReference>
<reference evidence="5" key="1">
    <citation type="submission" date="2017-02" db="EMBL/GenBank/DDBJ databases">
        <authorList>
            <person name="Daims H."/>
        </authorList>
    </citation>
    <scope>NUCLEOTIDE SEQUENCE [LARGE SCALE GENOMIC DNA]</scope>
</reference>
<feature type="chain" id="PRO_5013340289" description="DUF4124 domain-containing protein" evidence="2">
    <location>
        <begin position="19"/>
        <end position="195"/>
    </location>
</feature>